<name>A0A7U2I9G2_PHANO</name>
<dbReference type="VEuPathDB" id="FungiDB:JI435_444770"/>
<dbReference type="EMBL" id="CP069041">
    <property type="protein sequence ID" value="QRD05678.1"/>
    <property type="molecule type" value="Genomic_DNA"/>
</dbReference>
<evidence type="ECO:0000313" key="2">
    <source>
        <dbReference type="Proteomes" id="UP000663193"/>
    </source>
</evidence>
<sequence length="357" mass="41358">MTLTTSYSAFHVDGSGPHEDLLTTLIRPVESLFARCTVYFREWRNERTAKRHYLENTQSNRLYRLPQELIDLITTQLDEVDYSSLQAACCCTPPPRIPFSAQGRAQFVARLHRDFLTRTEAREAATPQRWLTKLFCSSCMECHARSCFSPVNIIAPTFERICIGAAGRIRICEHATLTLEEIRKIPTFTFLQRVWRLVSGIPDPVYCGHPNHRQGIFSRAPEVDPTRNRISRIEYLPRVSYDRPLTAQMIREALTKRIMYICPHLTSDSERAISLLMQWSWLVEKGPDTRMQEGVDLRPQYGRMWQSNAIGKCLERDCFIKFAIGGSLLDQNLNIWIDREYGDLKSAQDPRWLAQIE</sequence>
<accession>A0A7U2I9G2</accession>
<dbReference type="Proteomes" id="UP000663193">
    <property type="component" value="Chromosome 19"/>
</dbReference>
<protein>
    <submittedName>
        <fullName evidence="1">Uncharacterized protein</fullName>
    </submittedName>
</protein>
<gene>
    <name evidence="1" type="ORF">JI435_444770</name>
</gene>
<keyword evidence="2" id="KW-1185">Reference proteome</keyword>
<reference evidence="2" key="1">
    <citation type="journal article" date="2021" name="BMC Genomics">
        <title>Chromosome-level genome assembly and manually-curated proteome of model necrotroph Parastagonospora nodorum Sn15 reveals a genome-wide trove of candidate effector homologs, and redundancy of virulence-related functions within an accessory chromosome.</title>
        <authorList>
            <person name="Bertazzoni S."/>
            <person name="Jones D.A.B."/>
            <person name="Phan H.T."/>
            <person name="Tan K.-C."/>
            <person name="Hane J.K."/>
        </authorList>
    </citation>
    <scope>NUCLEOTIDE SEQUENCE [LARGE SCALE GENOMIC DNA]</scope>
    <source>
        <strain evidence="2">SN15 / ATCC MYA-4574 / FGSC 10173)</strain>
    </source>
</reference>
<proteinExistence type="predicted"/>
<dbReference type="AlphaFoldDB" id="A0A7U2I9G2"/>
<organism evidence="1 2">
    <name type="scientific">Phaeosphaeria nodorum (strain SN15 / ATCC MYA-4574 / FGSC 10173)</name>
    <name type="common">Glume blotch fungus</name>
    <name type="synonym">Parastagonospora nodorum</name>
    <dbReference type="NCBI Taxonomy" id="321614"/>
    <lineage>
        <taxon>Eukaryota</taxon>
        <taxon>Fungi</taxon>
        <taxon>Dikarya</taxon>
        <taxon>Ascomycota</taxon>
        <taxon>Pezizomycotina</taxon>
        <taxon>Dothideomycetes</taxon>
        <taxon>Pleosporomycetidae</taxon>
        <taxon>Pleosporales</taxon>
        <taxon>Pleosporineae</taxon>
        <taxon>Phaeosphaeriaceae</taxon>
        <taxon>Parastagonospora</taxon>
    </lineage>
</organism>
<evidence type="ECO:0000313" key="1">
    <source>
        <dbReference type="EMBL" id="QRD05678.1"/>
    </source>
</evidence>